<sequence>MCSFPSKEFRRGFRKSKAELEQLPEDSRQVLVQSSYDHYARRPALLEDTCLGVFVSRYTVMSRSADALLRPG</sequence>
<proteinExistence type="predicted"/>
<evidence type="ECO:0000313" key="2">
    <source>
        <dbReference type="Proteomes" id="UP000708208"/>
    </source>
</evidence>
<accession>A0A8J2L5N6</accession>
<reference evidence="1" key="1">
    <citation type="submission" date="2021-06" db="EMBL/GenBank/DDBJ databases">
        <authorList>
            <person name="Hodson N. C."/>
            <person name="Mongue J. A."/>
            <person name="Jaron S. K."/>
        </authorList>
    </citation>
    <scope>NUCLEOTIDE SEQUENCE</scope>
</reference>
<dbReference type="EMBL" id="CAJVCH010550453">
    <property type="protein sequence ID" value="CAG7829180.1"/>
    <property type="molecule type" value="Genomic_DNA"/>
</dbReference>
<comment type="caution">
    <text evidence="1">The sequence shown here is derived from an EMBL/GenBank/DDBJ whole genome shotgun (WGS) entry which is preliminary data.</text>
</comment>
<dbReference type="AlphaFoldDB" id="A0A8J2L5N6"/>
<feature type="non-terminal residue" evidence="1">
    <location>
        <position position="72"/>
    </location>
</feature>
<keyword evidence="2" id="KW-1185">Reference proteome</keyword>
<dbReference type="Proteomes" id="UP000708208">
    <property type="component" value="Unassembled WGS sequence"/>
</dbReference>
<evidence type="ECO:0000313" key="1">
    <source>
        <dbReference type="EMBL" id="CAG7829180.1"/>
    </source>
</evidence>
<organism evidence="1 2">
    <name type="scientific">Allacma fusca</name>
    <dbReference type="NCBI Taxonomy" id="39272"/>
    <lineage>
        <taxon>Eukaryota</taxon>
        <taxon>Metazoa</taxon>
        <taxon>Ecdysozoa</taxon>
        <taxon>Arthropoda</taxon>
        <taxon>Hexapoda</taxon>
        <taxon>Collembola</taxon>
        <taxon>Symphypleona</taxon>
        <taxon>Sminthuridae</taxon>
        <taxon>Allacma</taxon>
    </lineage>
</organism>
<gene>
    <name evidence="1" type="ORF">AFUS01_LOCUS39055</name>
</gene>
<protein>
    <submittedName>
        <fullName evidence="1">Uncharacterized protein</fullName>
    </submittedName>
</protein>
<name>A0A8J2L5N6_9HEXA</name>